<reference evidence="2 3" key="1">
    <citation type="submission" date="2018-03" db="EMBL/GenBank/DDBJ databases">
        <title>Genomic Encyclopedia of Archaeal and Bacterial Type Strains, Phase II (KMG-II): from individual species to whole genera.</title>
        <authorList>
            <person name="Goeker M."/>
        </authorList>
    </citation>
    <scope>NUCLEOTIDE SEQUENCE [LARGE SCALE GENOMIC DNA]</scope>
    <source>
        <strain evidence="2 3">DSM 44889</strain>
    </source>
</reference>
<sequence length="132" mass="14521">MSLDCGYLADERAFVSLFVVEAEHAEPGTRMEVLWDESPDSTKPQVEPHQQRTLRAAVAPAPFVQFARGAVAPAAPTPDREEGREAAVDGRAATSWSGRRGVVVLRRMTYAERPRRAATTRHRAVGRRRAAA</sequence>
<protein>
    <submittedName>
        <fullName evidence="2">Uncharacterized protein</fullName>
    </submittedName>
</protein>
<keyword evidence="3" id="KW-1185">Reference proteome</keyword>
<feature type="region of interest" description="Disordered" evidence="1">
    <location>
        <begin position="113"/>
        <end position="132"/>
    </location>
</feature>
<feature type="region of interest" description="Disordered" evidence="1">
    <location>
        <begin position="71"/>
        <end position="92"/>
    </location>
</feature>
<organism evidence="2 3">
    <name type="scientific">Quadrisphaera granulorum</name>
    <dbReference type="NCBI Taxonomy" id="317664"/>
    <lineage>
        <taxon>Bacteria</taxon>
        <taxon>Bacillati</taxon>
        <taxon>Actinomycetota</taxon>
        <taxon>Actinomycetes</taxon>
        <taxon>Kineosporiales</taxon>
        <taxon>Kineosporiaceae</taxon>
        <taxon>Quadrisphaera</taxon>
    </lineage>
</organism>
<accession>A0A316A8Y8</accession>
<feature type="region of interest" description="Disordered" evidence="1">
    <location>
        <begin position="30"/>
        <end position="49"/>
    </location>
</feature>
<gene>
    <name evidence="2" type="ORF">BXY45_10782</name>
</gene>
<evidence type="ECO:0000256" key="1">
    <source>
        <dbReference type="SAM" id="MobiDB-lite"/>
    </source>
</evidence>
<feature type="compositionally biased region" description="Basic residues" evidence="1">
    <location>
        <begin position="116"/>
        <end position="132"/>
    </location>
</feature>
<dbReference type="RefSeq" id="WP_109773711.1">
    <property type="nucleotide sequence ID" value="NZ_QGDQ01000007.1"/>
</dbReference>
<dbReference type="Proteomes" id="UP000245469">
    <property type="component" value="Unassembled WGS sequence"/>
</dbReference>
<evidence type="ECO:0000313" key="2">
    <source>
        <dbReference type="EMBL" id="PWJ54386.1"/>
    </source>
</evidence>
<proteinExistence type="predicted"/>
<feature type="compositionally biased region" description="Basic and acidic residues" evidence="1">
    <location>
        <begin position="78"/>
        <end position="88"/>
    </location>
</feature>
<comment type="caution">
    <text evidence="2">The sequence shown here is derived from an EMBL/GenBank/DDBJ whole genome shotgun (WGS) entry which is preliminary data.</text>
</comment>
<evidence type="ECO:0000313" key="3">
    <source>
        <dbReference type="Proteomes" id="UP000245469"/>
    </source>
</evidence>
<name>A0A316A8Y8_9ACTN</name>
<dbReference type="OrthoDB" id="2055370at2"/>
<dbReference type="AlphaFoldDB" id="A0A316A8Y8"/>
<dbReference type="EMBL" id="QGDQ01000007">
    <property type="protein sequence ID" value="PWJ54386.1"/>
    <property type="molecule type" value="Genomic_DNA"/>
</dbReference>